<comment type="caution">
    <text evidence="7">The sequence shown here is derived from an EMBL/GenBank/DDBJ whole genome shotgun (WGS) entry which is preliminary data.</text>
</comment>
<dbReference type="InterPro" id="IPR027417">
    <property type="entry name" value="P-loop_NTPase"/>
</dbReference>
<dbReference type="SUPFAM" id="SSF52540">
    <property type="entry name" value="P-loop containing nucleoside triphosphate hydrolases"/>
    <property type="match status" value="1"/>
</dbReference>
<dbReference type="CDD" id="cd02022">
    <property type="entry name" value="DPCK"/>
    <property type="match status" value="1"/>
</dbReference>
<gene>
    <name evidence="5" type="primary">coaE</name>
    <name evidence="7" type="ORF">CAL20_03655</name>
</gene>
<comment type="pathway">
    <text evidence="5">Cofactor biosynthesis; coenzyme A biosynthesis; CoA from (R)-pantothenate: step 5/5.</text>
</comment>
<dbReference type="EC" id="2.7.1.24" evidence="5 6"/>
<dbReference type="PROSITE" id="PS51219">
    <property type="entry name" value="DPCK"/>
    <property type="match status" value="1"/>
</dbReference>
<dbReference type="GO" id="GO:0005524">
    <property type="term" value="F:ATP binding"/>
    <property type="evidence" value="ECO:0007669"/>
    <property type="project" value="UniProtKB-UniRule"/>
</dbReference>
<dbReference type="Gene3D" id="3.40.50.300">
    <property type="entry name" value="P-loop containing nucleotide triphosphate hydrolases"/>
    <property type="match status" value="1"/>
</dbReference>
<sequence length="215" mass="22929">MYKIGLTGGIGSGKTRVADMLAEWGAALVDTDAIAHALTSPGGEAMPGIIAAFGGEAANADGSLNRGWMRDLVFREPQARARLEGILHPLIGLHTERAAAQAQGVYLVYVVPLLVESGRWRDRVDRICVVDCDPETQVARVQARSGLTAEAIRRIMAAQAARATRLAAADDVIVNDGATTAKQLRARAKALHDRWCHMAAASRRPHCSGVDGFPE</sequence>
<keyword evidence="4 5" id="KW-0173">Coenzyme A biosynthesis</keyword>
<keyword evidence="5" id="KW-0808">Transferase</keyword>
<protein>
    <recommendedName>
        <fullName evidence="5 6">Dephospho-CoA kinase</fullName>
        <ecNumber evidence="5 6">2.7.1.24</ecNumber>
    </recommendedName>
    <alternativeName>
        <fullName evidence="5">Dephosphocoenzyme A kinase</fullName>
    </alternativeName>
</protein>
<evidence type="ECO:0000256" key="5">
    <source>
        <dbReference type="HAMAP-Rule" id="MF_00376"/>
    </source>
</evidence>
<dbReference type="UniPathway" id="UPA00241">
    <property type="reaction ID" value="UER00356"/>
</dbReference>
<evidence type="ECO:0000313" key="7">
    <source>
        <dbReference type="EMBL" id="OZI64751.1"/>
    </source>
</evidence>
<dbReference type="GO" id="GO:0005737">
    <property type="term" value="C:cytoplasm"/>
    <property type="evidence" value="ECO:0007669"/>
    <property type="project" value="UniProtKB-SubCell"/>
</dbReference>
<accession>A0A261USZ1</accession>
<dbReference type="Proteomes" id="UP000216885">
    <property type="component" value="Unassembled WGS sequence"/>
</dbReference>
<organism evidence="7 8">
    <name type="scientific">Bordetella genomosp. 4</name>
    <dbReference type="NCBI Taxonomy" id="463044"/>
    <lineage>
        <taxon>Bacteria</taxon>
        <taxon>Pseudomonadati</taxon>
        <taxon>Pseudomonadota</taxon>
        <taxon>Betaproteobacteria</taxon>
        <taxon>Burkholderiales</taxon>
        <taxon>Alcaligenaceae</taxon>
        <taxon>Bordetella</taxon>
    </lineage>
</organism>
<comment type="function">
    <text evidence="5">Catalyzes the phosphorylation of the 3'-hydroxyl group of dephosphocoenzyme A to form coenzyme A.</text>
</comment>
<reference evidence="7 8" key="1">
    <citation type="submission" date="2017-05" db="EMBL/GenBank/DDBJ databases">
        <title>Complete and WGS of Bordetella genogroups.</title>
        <authorList>
            <person name="Spilker T."/>
            <person name="LiPuma J."/>
        </authorList>
    </citation>
    <scope>NUCLEOTIDE SEQUENCE [LARGE SCALE GENOMIC DNA]</scope>
    <source>
        <strain evidence="7 8">AU9919</strain>
    </source>
</reference>
<keyword evidence="8" id="KW-1185">Reference proteome</keyword>
<evidence type="ECO:0000256" key="2">
    <source>
        <dbReference type="ARBA" id="ARBA00022741"/>
    </source>
</evidence>
<proteinExistence type="inferred from homology"/>
<dbReference type="PANTHER" id="PTHR10695:SF46">
    <property type="entry name" value="BIFUNCTIONAL COENZYME A SYNTHASE-RELATED"/>
    <property type="match status" value="1"/>
</dbReference>
<evidence type="ECO:0000256" key="6">
    <source>
        <dbReference type="NCBIfam" id="TIGR00152"/>
    </source>
</evidence>
<evidence type="ECO:0000256" key="4">
    <source>
        <dbReference type="ARBA" id="ARBA00022993"/>
    </source>
</evidence>
<comment type="catalytic activity">
    <reaction evidence="5">
        <text>3'-dephospho-CoA + ATP = ADP + CoA + H(+)</text>
        <dbReference type="Rhea" id="RHEA:18245"/>
        <dbReference type="ChEBI" id="CHEBI:15378"/>
        <dbReference type="ChEBI" id="CHEBI:30616"/>
        <dbReference type="ChEBI" id="CHEBI:57287"/>
        <dbReference type="ChEBI" id="CHEBI:57328"/>
        <dbReference type="ChEBI" id="CHEBI:456216"/>
        <dbReference type="EC" id="2.7.1.24"/>
    </reaction>
</comment>
<keyword evidence="5" id="KW-0963">Cytoplasm</keyword>
<comment type="similarity">
    <text evidence="1 5">Belongs to the CoaE family.</text>
</comment>
<dbReference type="AlphaFoldDB" id="A0A261USZ1"/>
<dbReference type="HAMAP" id="MF_00376">
    <property type="entry name" value="Dephospho_CoA_kinase"/>
    <property type="match status" value="1"/>
</dbReference>
<feature type="binding site" evidence="5">
    <location>
        <begin position="11"/>
        <end position="16"/>
    </location>
    <ligand>
        <name>ATP</name>
        <dbReference type="ChEBI" id="CHEBI:30616"/>
    </ligand>
</feature>
<dbReference type="GO" id="GO:0015937">
    <property type="term" value="P:coenzyme A biosynthetic process"/>
    <property type="evidence" value="ECO:0007669"/>
    <property type="project" value="UniProtKB-UniRule"/>
</dbReference>
<dbReference type="InterPro" id="IPR001977">
    <property type="entry name" value="Depp_CoAkinase"/>
</dbReference>
<evidence type="ECO:0000313" key="8">
    <source>
        <dbReference type="Proteomes" id="UP000216885"/>
    </source>
</evidence>
<evidence type="ECO:0000256" key="1">
    <source>
        <dbReference type="ARBA" id="ARBA00009018"/>
    </source>
</evidence>
<evidence type="ECO:0000256" key="3">
    <source>
        <dbReference type="ARBA" id="ARBA00022840"/>
    </source>
</evidence>
<dbReference type="Pfam" id="PF01121">
    <property type="entry name" value="CoaE"/>
    <property type="match status" value="1"/>
</dbReference>
<dbReference type="GO" id="GO:0004140">
    <property type="term" value="F:dephospho-CoA kinase activity"/>
    <property type="evidence" value="ECO:0007669"/>
    <property type="project" value="UniProtKB-UniRule"/>
</dbReference>
<dbReference type="PANTHER" id="PTHR10695">
    <property type="entry name" value="DEPHOSPHO-COA KINASE-RELATED"/>
    <property type="match status" value="1"/>
</dbReference>
<dbReference type="RefSeq" id="WP_094837203.1">
    <property type="nucleotide sequence ID" value="NZ_NEVQ01000003.1"/>
</dbReference>
<keyword evidence="5 7" id="KW-0418">Kinase</keyword>
<keyword evidence="2 5" id="KW-0547">Nucleotide-binding</keyword>
<keyword evidence="3 5" id="KW-0067">ATP-binding</keyword>
<dbReference type="NCBIfam" id="TIGR00152">
    <property type="entry name" value="dephospho-CoA kinase"/>
    <property type="match status" value="1"/>
</dbReference>
<comment type="subcellular location">
    <subcellularLocation>
        <location evidence="5">Cytoplasm</location>
    </subcellularLocation>
</comment>
<name>A0A261USZ1_9BORD</name>
<dbReference type="EMBL" id="NEVQ01000003">
    <property type="protein sequence ID" value="OZI64751.1"/>
    <property type="molecule type" value="Genomic_DNA"/>
</dbReference>